<organism evidence="1 2">
    <name type="scientific">Neisseria meningitidis serogroup A / serotype 4A (strain DSM 15465 / Z2491)</name>
    <dbReference type="NCBI Taxonomy" id="122587"/>
    <lineage>
        <taxon>Bacteria</taxon>
        <taxon>Pseudomonadati</taxon>
        <taxon>Pseudomonadota</taxon>
        <taxon>Betaproteobacteria</taxon>
        <taxon>Neisseriales</taxon>
        <taxon>Neisseriaceae</taxon>
        <taxon>Neisseria</taxon>
    </lineage>
</organism>
<evidence type="ECO:0008006" key="3">
    <source>
        <dbReference type="Google" id="ProtNLM"/>
    </source>
</evidence>
<accession>A0A0U1RKD1</accession>
<dbReference type="KEGG" id="nma:NMA2120"/>
<gene>
    <name evidence="1" type="ordered locus">NMA2120</name>
</gene>
<dbReference type="Proteomes" id="UP000000626">
    <property type="component" value="Chromosome"/>
</dbReference>
<evidence type="ECO:0000313" key="2">
    <source>
        <dbReference type="Proteomes" id="UP000000626"/>
    </source>
</evidence>
<protein>
    <recommendedName>
        <fullName evidence="3">MafB silent cassette</fullName>
    </recommendedName>
</protein>
<sequence>MKIKPLQFSNNSRRFYVDKICVTEQDVNILASDRNYELNIEIFIDNIIHFQITDESYKVKFSEYLFENKEKNDWDRNPAINYFFEIIDDSYMDWLKEESFGFFEKKYYKAYIFFFSDSVIEVISSTEPVFYSK</sequence>
<name>A0A0U1RKD1_NEIMA</name>
<dbReference type="GeneID" id="93387459"/>
<reference evidence="1 2" key="1">
    <citation type="journal article" date="2000" name="Nature">
        <title>Complete DNA sequence of a serogroup A strain of Neisseria meningitidis Z2491.</title>
        <authorList>
            <person name="Parkhill J."/>
            <person name="Achtman M."/>
            <person name="James K.D."/>
            <person name="Bentley S.D."/>
            <person name="Churcher C."/>
            <person name="Klee S.R."/>
            <person name="Morelli G."/>
            <person name="Basham D."/>
            <person name="Brown D."/>
            <person name="Chillingworth T."/>
            <person name="Davies R.M."/>
            <person name="Davis P."/>
            <person name="Devlin K."/>
            <person name="Feltwell T."/>
            <person name="Hamlin N."/>
            <person name="Holroyd S."/>
            <person name="Jagels K."/>
            <person name="Leather S."/>
            <person name="Moule S."/>
            <person name="Mungall K."/>
            <person name="Quail M.A."/>
            <person name="Rajandream M.A."/>
            <person name="Rutherford K.M."/>
            <person name="Simmonds M."/>
            <person name="Skelton J."/>
            <person name="Whitehead S."/>
            <person name="Spratt B.G."/>
            <person name="Barrell B.G."/>
        </authorList>
    </citation>
    <scope>NUCLEOTIDE SEQUENCE [LARGE SCALE GENOMIC DNA]</scope>
    <source>
        <strain evidence="2">DSM 15465 / Z2491</strain>
    </source>
</reference>
<dbReference type="RefSeq" id="WP_000695010.1">
    <property type="nucleotide sequence ID" value="NC_003116.1"/>
</dbReference>
<dbReference type="EMBL" id="AL157959">
    <property type="protein sequence ID" value="CAM09218.1"/>
    <property type="molecule type" value="Genomic_DNA"/>
</dbReference>
<dbReference type="EnsemblBacteria" id="CAM09218">
    <property type="protein sequence ID" value="CAM09218"/>
    <property type="gene ID" value="NMA2120"/>
</dbReference>
<evidence type="ECO:0000313" key="1">
    <source>
        <dbReference type="EMBL" id="CAM09218.1"/>
    </source>
</evidence>
<dbReference type="AlphaFoldDB" id="A0A0U1RKD1"/>
<proteinExistence type="predicted"/>
<dbReference type="HOGENOM" id="CLU_157208_0_0_4"/>